<sequence>MLSIIKRRNLQKAETEVVGLTWASQGSKDGNGAVVSPPKEPSREPSRLVSHIPPPVSVSVSSLGTGSTTSSISSAQFHPFQSLSRKGDDETHDGEPPQSKPTVVVAKKVSARVDEVHGHESSASVSQFVLQPSPETFLPPTNGKLSGFKRTISFVSVDTKTSAFPQNKRTCLDKPPSPIPPSGGSQAQPKPQQVLLLATSKDSPVLSPLHIFVRQQIEVFEASEEDLKQPAPGRRIPIQLRQVGLRCIHCKHQKPRERKKRAVCYPSSVGRVYHSVSDMKFAHFPCSQMPQGLHQKFNELKDESVLQNKSNKESKRIGSASASTAQYYHDSARELGLEDGKGGIYVSSQSRVVVPDDGRQHPSLTFATMSQHNALQSMLMGNLVPAYAHANAVPAAANFKVQTMAPKASASISHQVASSVLCKETRLPLAVVTSPQDIVKEQAGPQEQSKSGKAHLASEMDKHYLAPIHCFVRRHVEVFAANEQDLAAPAPGRKKPIVLGQVGLRCMYCARLPIKDRVKRAICFPPSVGGVYHAVSNMKFDHFKQCKGMPKEAREEFQQLVSSPNSSEGKRSRVDSAPRPRVSNSTAQYYHDSALRMGLCDTSEGIRFRQPQLGKHVSKKGEEVSVVPEGMEALILAATDPAVRAAHELKRSSPKAG</sequence>
<feature type="compositionally biased region" description="Basic and acidic residues" evidence="1">
    <location>
        <begin position="568"/>
        <end position="578"/>
    </location>
</feature>
<feature type="region of interest" description="Disordered" evidence="1">
    <location>
        <begin position="20"/>
        <end position="105"/>
    </location>
</feature>
<dbReference type="AlphaFoldDB" id="A0A9N8H9M0"/>
<evidence type="ECO:0000256" key="1">
    <source>
        <dbReference type="SAM" id="MobiDB-lite"/>
    </source>
</evidence>
<keyword evidence="3" id="KW-1185">Reference proteome</keyword>
<dbReference type="OrthoDB" id="46899at2759"/>
<dbReference type="Proteomes" id="UP001153069">
    <property type="component" value="Unassembled WGS sequence"/>
</dbReference>
<feature type="region of interest" description="Disordered" evidence="1">
    <location>
        <begin position="558"/>
        <end position="586"/>
    </location>
</feature>
<feature type="compositionally biased region" description="Polar residues" evidence="1">
    <location>
        <begin position="75"/>
        <end position="84"/>
    </location>
</feature>
<evidence type="ECO:0000313" key="2">
    <source>
        <dbReference type="EMBL" id="CAB9504415.1"/>
    </source>
</evidence>
<gene>
    <name evidence="2" type="ORF">SEMRO_196_G083550.1</name>
</gene>
<dbReference type="EMBL" id="CAICTM010000195">
    <property type="protein sequence ID" value="CAB9504415.1"/>
    <property type="molecule type" value="Genomic_DNA"/>
</dbReference>
<name>A0A9N8H9M0_9STRA</name>
<reference evidence="2" key="1">
    <citation type="submission" date="2020-06" db="EMBL/GenBank/DDBJ databases">
        <authorList>
            <consortium name="Plant Systems Biology data submission"/>
        </authorList>
    </citation>
    <scope>NUCLEOTIDE SEQUENCE</scope>
    <source>
        <strain evidence="2">D6</strain>
    </source>
</reference>
<proteinExistence type="predicted"/>
<organism evidence="2 3">
    <name type="scientific">Seminavis robusta</name>
    <dbReference type="NCBI Taxonomy" id="568900"/>
    <lineage>
        <taxon>Eukaryota</taxon>
        <taxon>Sar</taxon>
        <taxon>Stramenopiles</taxon>
        <taxon>Ochrophyta</taxon>
        <taxon>Bacillariophyta</taxon>
        <taxon>Bacillariophyceae</taxon>
        <taxon>Bacillariophycidae</taxon>
        <taxon>Naviculales</taxon>
        <taxon>Naviculaceae</taxon>
        <taxon>Seminavis</taxon>
    </lineage>
</organism>
<feature type="region of interest" description="Disordered" evidence="1">
    <location>
        <begin position="166"/>
        <end position="189"/>
    </location>
</feature>
<feature type="compositionally biased region" description="Low complexity" evidence="1">
    <location>
        <begin position="47"/>
        <end position="74"/>
    </location>
</feature>
<accession>A0A9N8H9M0</accession>
<evidence type="ECO:0000313" key="3">
    <source>
        <dbReference type="Proteomes" id="UP001153069"/>
    </source>
</evidence>
<comment type="caution">
    <text evidence="2">The sequence shown here is derived from an EMBL/GenBank/DDBJ whole genome shotgun (WGS) entry which is preliminary data.</text>
</comment>
<protein>
    <submittedName>
        <fullName evidence="2">Uncharacterized protein</fullName>
    </submittedName>
</protein>
<feature type="compositionally biased region" description="Basic and acidic residues" evidence="1">
    <location>
        <begin position="85"/>
        <end position="95"/>
    </location>
</feature>